<dbReference type="PROSITE" id="PS51375">
    <property type="entry name" value="PPR"/>
    <property type="match status" value="3"/>
</dbReference>
<dbReference type="Pfam" id="PF13812">
    <property type="entry name" value="PPR_3"/>
    <property type="match status" value="2"/>
</dbReference>
<dbReference type="AlphaFoldDB" id="A0A2X0N2B6"/>
<dbReference type="EMBL" id="FMWP01000011">
    <property type="protein sequence ID" value="SCZ87836.1"/>
    <property type="molecule type" value="Genomic_DNA"/>
</dbReference>
<feature type="repeat" description="PPR" evidence="1">
    <location>
        <begin position="737"/>
        <end position="771"/>
    </location>
</feature>
<organism evidence="3 4">
    <name type="scientific">Microbotryum saponariae</name>
    <dbReference type="NCBI Taxonomy" id="289078"/>
    <lineage>
        <taxon>Eukaryota</taxon>
        <taxon>Fungi</taxon>
        <taxon>Dikarya</taxon>
        <taxon>Basidiomycota</taxon>
        <taxon>Pucciniomycotina</taxon>
        <taxon>Microbotryomycetes</taxon>
        <taxon>Microbotryales</taxon>
        <taxon>Microbotryaceae</taxon>
        <taxon>Microbotryum</taxon>
    </lineage>
</organism>
<feature type="repeat" description="PPR" evidence="1">
    <location>
        <begin position="921"/>
        <end position="955"/>
    </location>
</feature>
<reference evidence="4" key="1">
    <citation type="submission" date="2016-10" db="EMBL/GenBank/DDBJ databases">
        <authorList>
            <person name="Jeantristanb JTB J.-T."/>
            <person name="Ricardo R."/>
        </authorList>
    </citation>
    <scope>NUCLEOTIDE SEQUENCE [LARGE SCALE GENOMIC DNA]</scope>
</reference>
<dbReference type="OrthoDB" id="185373at2759"/>
<feature type="region of interest" description="Disordered" evidence="2">
    <location>
        <begin position="134"/>
        <end position="185"/>
    </location>
</feature>
<sequence length="973" mass="106552">MKRSMLSLSRRSTGVLDFLAPSTVNSSSSSKAGFSTTCCNASTSKCTATGPSSLPATPRVQPASSPSQQQPLRTVTARPAHTPRNSKSDKSSHPRPKPNYGSKLKATASTSNKAAIPSALALLAEIRASMATPPVPPAAAAAQSTPSTSASTSVPFELAETSPEASSITSSPTTPVISSSTPGPATSLDYNKALQNLIDGTTRPLSSFRAAFLHGWLPIRRMRMAGQLQPKDMARVLEACASESRRGASSQAGWSDVKELLLYLYGSSDPSGVTAWAWRELQLGVSGAEKVVELWDSILKEEYLQLRSGPNSLDHRSLAGGAPSIEMLLRSKAASTIPSGGLFHAYVVARSLLSTLQPEPNRPSFASILPSLIGHPLAPLLASYRKRAPDEFNYNLHALQNRAQFNNASIVISEAQSWTRQVLLAQLWYLRGVDPAFGLVKRIRGMGRRSGQEEVAYFWEAIVEGVEKETVAWIETNEWSQNARRMHVSISEKDVEREHEKEEEEQGVAEPEREQGEGDGEQAEATAAEGKETATPAAPQARTSFPRASLIPAIVAPFITVLTRAKDFDSAGRIWSWIPARGLSHNVVTYTALIQGYAQRHDLEATETVYAQMRQEGIQPNVWVEMERVGVYLNNRDPQHAINLFETMSKDASILRELPERKLPAPVWGQVIRGLLVNKLENEAMAIVQRMEEAQVPFTVYHANNLLKYYANRKPRADLAGVSRILRLISEKGIEADVFTYTMILQALLDAGQKDSVAKLMRIMESGKIKPTTTTYGSLIHHLANSGEPDRLAAAVDLIDEMERSNVLTNEIIYTSVIQGFLLAIDPASVDDEGAHPYFVAALNLKARMHQRRIPFNRIGYNALISAAMSLRSRWGVQLAMETFREMQNHRPNANQKNSSGFGIAVPVDTEFDKKGVAVTPLDTWYTLIDGFVKMDNYKAASALLREMQGSGIEIGQSRKMAQLATKINRGGW</sequence>
<feature type="region of interest" description="Disordered" evidence="2">
    <location>
        <begin position="1"/>
        <end position="111"/>
    </location>
</feature>
<feature type="repeat" description="PPR" evidence="1">
    <location>
        <begin position="586"/>
        <end position="620"/>
    </location>
</feature>
<feature type="compositionally biased region" description="Low complexity" evidence="2">
    <location>
        <begin position="134"/>
        <end position="182"/>
    </location>
</feature>
<feature type="compositionally biased region" description="Low complexity" evidence="2">
    <location>
        <begin position="61"/>
        <end position="71"/>
    </location>
</feature>
<dbReference type="GO" id="GO:0003729">
    <property type="term" value="F:mRNA binding"/>
    <property type="evidence" value="ECO:0007669"/>
    <property type="project" value="TreeGrafter"/>
</dbReference>
<dbReference type="InterPro" id="IPR011990">
    <property type="entry name" value="TPR-like_helical_dom_sf"/>
</dbReference>
<keyword evidence="4" id="KW-1185">Reference proteome</keyword>
<dbReference type="PANTHER" id="PTHR47938">
    <property type="entry name" value="RESPIRATORY COMPLEX I CHAPERONE (CIA84), PUTATIVE (AFU_ORTHOLOGUE AFUA_2G06020)-RELATED"/>
    <property type="match status" value="1"/>
</dbReference>
<dbReference type="Gene3D" id="1.25.40.10">
    <property type="entry name" value="Tetratricopeptide repeat domain"/>
    <property type="match status" value="3"/>
</dbReference>
<dbReference type="Pfam" id="PF01535">
    <property type="entry name" value="PPR"/>
    <property type="match status" value="1"/>
</dbReference>
<dbReference type="PANTHER" id="PTHR47938:SF35">
    <property type="entry name" value="PENTATRICOPEPTIDE REPEAT-CONTAINING PROTEIN 4, MITOCHONDRIAL-RELATED"/>
    <property type="match status" value="1"/>
</dbReference>
<accession>A0A2X0N2B6</accession>
<evidence type="ECO:0000313" key="3">
    <source>
        <dbReference type="EMBL" id="SCZ87836.1"/>
    </source>
</evidence>
<name>A0A2X0N2B6_9BASI</name>
<feature type="compositionally biased region" description="Polar residues" evidence="2">
    <location>
        <begin position="31"/>
        <end position="55"/>
    </location>
</feature>
<gene>
    <name evidence="3" type="ORF">BZ3500_MVSOF-1268-A1-R1_CHR2-3G05304</name>
</gene>
<dbReference type="NCBIfam" id="TIGR00756">
    <property type="entry name" value="PPR"/>
    <property type="match status" value="2"/>
</dbReference>
<feature type="compositionally biased region" description="Low complexity" evidence="2">
    <location>
        <begin position="523"/>
        <end position="539"/>
    </location>
</feature>
<feature type="region of interest" description="Disordered" evidence="2">
    <location>
        <begin position="491"/>
        <end position="543"/>
    </location>
</feature>
<proteinExistence type="predicted"/>
<dbReference type="STRING" id="289078.A0A2X0N2B6"/>
<feature type="compositionally biased region" description="Basic and acidic residues" evidence="2">
    <location>
        <begin position="491"/>
        <end position="500"/>
    </location>
</feature>
<evidence type="ECO:0000256" key="1">
    <source>
        <dbReference type="PROSITE-ProRule" id="PRU00708"/>
    </source>
</evidence>
<dbReference type="GO" id="GO:0005739">
    <property type="term" value="C:mitochondrion"/>
    <property type="evidence" value="ECO:0007669"/>
    <property type="project" value="TreeGrafter"/>
</dbReference>
<dbReference type="InterPro" id="IPR002885">
    <property type="entry name" value="PPR_rpt"/>
</dbReference>
<protein>
    <submittedName>
        <fullName evidence="3">BZ3500_MvSof-1268-A1-R1_Chr2-3g05304 protein</fullName>
    </submittedName>
</protein>
<evidence type="ECO:0000256" key="2">
    <source>
        <dbReference type="SAM" id="MobiDB-lite"/>
    </source>
</evidence>
<dbReference type="GO" id="GO:0140053">
    <property type="term" value="P:mitochondrial gene expression"/>
    <property type="evidence" value="ECO:0007669"/>
    <property type="project" value="TreeGrafter"/>
</dbReference>
<dbReference type="Proteomes" id="UP000249723">
    <property type="component" value="Unassembled WGS sequence"/>
</dbReference>
<feature type="compositionally biased region" description="Low complexity" evidence="2">
    <location>
        <begin position="1"/>
        <end position="12"/>
    </location>
</feature>
<evidence type="ECO:0000313" key="4">
    <source>
        <dbReference type="Proteomes" id="UP000249723"/>
    </source>
</evidence>